<name>A0A8D5FQU3_9BACT</name>
<evidence type="ECO:0000256" key="7">
    <source>
        <dbReference type="ARBA" id="ARBA00022694"/>
    </source>
</evidence>
<keyword evidence="8 17" id="KW-0479">Metal-binding</keyword>
<evidence type="ECO:0000313" key="19">
    <source>
        <dbReference type="Proteomes" id="UP000826725"/>
    </source>
</evidence>
<dbReference type="GO" id="GO:0046872">
    <property type="term" value="F:metal ion binding"/>
    <property type="evidence" value="ECO:0007669"/>
    <property type="project" value="UniProtKB-KW"/>
</dbReference>
<dbReference type="AlphaFoldDB" id="A0A8D5FQU3"/>
<evidence type="ECO:0000256" key="12">
    <source>
        <dbReference type="ARBA" id="ARBA00023014"/>
    </source>
</evidence>
<feature type="disulfide bond" description="Redox-active" evidence="17">
    <location>
        <begin position="163"/>
        <end position="165"/>
    </location>
</feature>
<protein>
    <recommendedName>
        <fullName evidence="5 17">Epoxyqueuosine reductase QueH</fullName>
        <ecNumber evidence="4 17">1.17.99.6</ecNumber>
    </recommendedName>
    <alternativeName>
        <fullName evidence="15 17">Queuosine biosynthesis protein QueH</fullName>
    </alternativeName>
</protein>
<keyword evidence="11 17" id="KW-0408">Iron</keyword>
<dbReference type="RefSeq" id="WP_228855060.1">
    <property type="nucleotide sequence ID" value="NZ_AP024086.1"/>
</dbReference>
<dbReference type="GO" id="GO:0008616">
    <property type="term" value="P:tRNA queuosine(34) biosynthetic process"/>
    <property type="evidence" value="ECO:0007669"/>
    <property type="project" value="UniProtKB-UniRule"/>
</dbReference>
<dbReference type="GO" id="GO:0051539">
    <property type="term" value="F:4 iron, 4 sulfur cluster binding"/>
    <property type="evidence" value="ECO:0007669"/>
    <property type="project" value="UniProtKB-UniRule"/>
</dbReference>
<evidence type="ECO:0000313" key="18">
    <source>
        <dbReference type="EMBL" id="BCL62729.1"/>
    </source>
</evidence>
<evidence type="ECO:0000256" key="4">
    <source>
        <dbReference type="ARBA" id="ARBA00012622"/>
    </source>
</evidence>
<gene>
    <name evidence="17" type="primary">queH</name>
    <name evidence="18" type="ORF">DGMP_34220</name>
</gene>
<evidence type="ECO:0000256" key="16">
    <source>
        <dbReference type="ARBA" id="ARBA00047415"/>
    </source>
</evidence>
<sequence>MKLLLHICCGPCAVYPLTFLREKDYSITAYFYNPNIHPFKEFRRRLVTADEYLRKQHIPAIIDKKYGLKYFLRSVVHNEGKRCNFCYSDRLEKTVQTAKENNFDAFTSTLLYSKYQNHKKIIKICKNLEELYSITFIYHDFREGWQQGIDISKQLSLYRQPYCGCIYSEWERYDKSLKIKNK</sequence>
<comment type="pathway">
    <text evidence="2 17">tRNA modification; tRNA-queuosine biosynthesis.</text>
</comment>
<evidence type="ECO:0000256" key="11">
    <source>
        <dbReference type="ARBA" id="ARBA00023004"/>
    </source>
</evidence>
<dbReference type="Proteomes" id="UP000826725">
    <property type="component" value="Chromosome"/>
</dbReference>
<evidence type="ECO:0000256" key="10">
    <source>
        <dbReference type="ARBA" id="ARBA00023002"/>
    </source>
</evidence>
<dbReference type="KEGG" id="dbk:DGMP_34220"/>
<comment type="function">
    <text evidence="1 17">Catalyzes the conversion of epoxyqueuosine (oQ) to queuosine (Q), which is a hypermodified base found in the wobble positions of tRNA(Asp), tRNA(Asn), tRNA(His) and tRNA(Tyr).</text>
</comment>
<proteinExistence type="inferred from homology"/>
<keyword evidence="12 17" id="KW-0411">Iron-sulfur</keyword>
<feature type="binding site" evidence="17">
    <location>
        <position position="9"/>
    </location>
    <ligand>
        <name>[4Fe-4S] cluster</name>
        <dbReference type="ChEBI" id="CHEBI:49883"/>
    </ligand>
</feature>
<keyword evidence="9 17" id="KW-0671">Queuosine biosynthesis</keyword>
<dbReference type="InterPro" id="IPR003828">
    <property type="entry name" value="QueH"/>
</dbReference>
<evidence type="ECO:0000256" key="15">
    <source>
        <dbReference type="ARBA" id="ARBA00031446"/>
    </source>
</evidence>
<dbReference type="Pfam" id="PF02677">
    <property type="entry name" value="QueH"/>
    <property type="match status" value="1"/>
</dbReference>
<evidence type="ECO:0000256" key="1">
    <source>
        <dbReference type="ARBA" id="ARBA00002268"/>
    </source>
</evidence>
<evidence type="ECO:0000256" key="13">
    <source>
        <dbReference type="ARBA" id="ARBA00023157"/>
    </source>
</evidence>
<evidence type="ECO:0000256" key="9">
    <source>
        <dbReference type="ARBA" id="ARBA00022785"/>
    </source>
</evidence>
<keyword evidence="10 17" id="KW-0560">Oxidoreductase</keyword>
<evidence type="ECO:0000256" key="2">
    <source>
        <dbReference type="ARBA" id="ARBA00004691"/>
    </source>
</evidence>
<organism evidence="18 19">
    <name type="scientific">Desulfomarina profundi</name>
    <dbReference type="NCBI Taxonomy" id="2772557"/>
    <lineage>
        <taxon>Bacteria</taxon>
        <taxon>Pseudomonadati</taxon>
        <taxon>Thermodesulfobacteriota</taxon>
        <taxon>Desulfobulbia</taxon>
        <taxon>Desulfobulbales</taxon>
        <taxon>Desulfobulbaceae</taxon>
        <taxon>Desulfomarina</taxon>
    </lineage>
</organism>
<dbReference type="HAMAP" id="MF_02089">
    <property type="entry name" value="QueH"/>
    <property type="match status" value="1"/>
</dbReference>
<evidence type="ECO:0000256" key="5">
    <source>
        <dbReference type="ARBA" id="ARBA00016895"/>
    </source>
</evidence>
<feature type="binding site" evidence="17">
    <location>
        <position position="86"/>
    </location>
    <ligand>
        <name>[4Fe-4S] cluster</name>
        <dbReference type="ChEBI" id="CHEBI:49883"/>
    </ligand>
</feature>
<accession>A0A8D5FQU3</accession>
<dbReference type="UniPathway" id="UPA00392"/>
<dbReference type="GO" id="GO:0052693">
    <property type="term" value="F:epoxyqueuosine reductase activity"/>
    <property type="evidence" value="ECO:0007669"/>
    <property type="project" value="UniProtKB-UniRule"/>
</dbReference>
<keyword evidence="6 17" id="KW-0004">4Fe-4S</keyword>
<evidence type="ECO:0000256" key="8">
    <source>
        <dbReference type="ARBA" id="ARBA00022723"/>
    </source>
</evidence>
<evidence type="ECO:0000256" key="3">
    <source>
        <dbReference type="ARBA" id="ARBA00008207"/>
    </source>
</evidence>
<comment type="similarity">
    <text evidence="3 17">Belongs to the QueH family.</text>
</comment>
<feature type="binding site" evidence="17">
    <location>
        <position position="83"/>
    </location>
    <ligand>
        <name>[4Fe-4S] cluster</name>
        <dbReference type="ChEBI" id="CHEBI:49883"/>
    </ligand>
</feature>
<reference evidence="18" key="1">
    <citation type="submission" date="2020-09" db="EMBL/GenBank/DDBJ databases">
        <title>Desulfogranum mesoprofundum gen. nov., sp. nov., a novel mesophilic, sulfate-reducing chemolithoautotroph isolated from a deep-sea hydrothermal vent chimney in the Suiyo Seamount.</title>
        <authorList>
            <person name="Hashimoto Y."/>
            <person name="Nakagawa S."/>
        </authorList>
    </citation>
    <scope>NUCLEOTIDE SEQUENCE</scope>
    <source>
        <strain evidence="18">KT2</strain>
    </source>
</reference>
<keyword evidence="7 17" id="KW-0819">tRNA processing</keyword>
<evidence type="ECO:0000256" key="17">
    <source>
        <dbReference type="HAMAP-Rule" id="MF_02089"/>
    </source>
</evidence>
<evidence type="ECO:0000256" key="14">
    <source>
        <dbReference type="ARBA" id="ARBA00023284"/>
    </source>
</evidence>
<dbReference type="PANTHER" id="PTHR36701">
    <property type="entry name" value="EPOXYQUEUOSINE REDUCTASE QUEH"/>
    <property type="match status" value="1"/>
</dbReference>
<feature type="binding site" evidence="17">
    <location>
        <position position="8"/>
    </location>
    <ligand>
        <name>[4Fe-4S] cluster</name>
        <dbReference type="ChEBI" id="CHEBI:49883"/>
    </ligand>
</feature>
<dbReference type="PANTHER" id="PTHR36701:SF1">
    <property type="entry name" value="EPOXYQUEUOSINE REDUCTASE QUEH"/>
    <property type="match status" value="1"/>
</dbReference>
<comment type="catalytic activity">
    <reaction evidence="16 17">
        <text>epoxyqueuosine(34) in tRNA + AH2 = queuosine(34) in tRNA + A + H2O</text>
        <dbReference type="Rhea" id="RHEA:32159"/>
        <dbReference type="Rhea" id="RHEA-COMP:18571"/>
        <dbReference type="Rhea" id="RHEA-COMP:18582"/>
        <dbReference type="ChEBI" id="CHEBI:13193"/>
        <dbReference type="ChEBI" id="CHEBI:15377"/>
        <dbReference type="ChEBI" id="CHEBI:17499"/>
        <dbReference type="ChEBI" id="CHEBI:194431"/>
        <dbReference type="ChEBI" id="CHEBI:194443"/>
        <dbReference type="EC" id="1.17.99.6"/>
    </reaction>
</comment>
<dbReference type="EC" id="1.17.99.6" evidence="4 17"/>
<keyword evidence="19" id="KW-1185">Reference proteome</keyword>
<evidence type="ECO:0000256" key="6">
    <source>
        <dbReference type="ARBA" id="ARBA00022485"/>
    </source>
</evidence>
<keyword evidence="13 17" id="KW-1015">Disulfide bond</keyword>
<dbReference type="EMBL" id="AP024086">
    <property type="protein sequence ID" value="BCL62729.1"/>
    <property type="molecule type" value="Genomic_DNA"/>
</dbReference>
<keyword evidence="14 17" id="KW-0676">Redox-active center</keyword>